<protein>
    <submittedName>
        <fullName evidence="5">LacI family transcriptional regulator</fullName>
    </submittedName>
</protein>
<comment type="caution">
    <text evidence="5">The sequence shown here is derived from an EMBL/GenBank/DDBJ whole genome shotgun (WGS) entry which is preliminary data.</text>
</comment>
<dbReference type="InterPro" id="IPR046335">
    <property type="entry name" value="LacI/GalR-like_sensor"/>
</dbReference>
<dbReference type="GO" id="GO:0000976">
    <property type="term" value="F:transcription cis-regulatory region binding"/>
    <property type="evidence" value="ECO:0007669"/>
    <property type="project" value="TreeGrafter"/>
</dbReference>
<dbReference type="AlphaFoldDB" id="A0A4Y8Q590"/>
<dbReference type="RefSeq" id="WP_134751252.1">
    <property type="nucleotide sequence ID" value="NZ_MYFO02000005.1"/>
</dbReference>
<proteinExistence type="predicted"/>
<dbReference type="SUPFAM" id="SSF53822">
    <property type="entry name" value="Periplasmic binding protein-like I"/>
    <property type="match status" value="1"/>
</dbReference>
<organism evidence="5 6">
    <name type="scientific">Paenibacillus athensensis</name>
    <dbReference type="NCBI Taxonomy" id="1967502"/>
    <lineage>
        <taxon>Bacteria</taxon>
        <taxon>Bacillati</taxon>
        <taxon>Bacillota</taxon>
        <taxon>Bacilli</taxon>
        <taxon>Bacillales</taxon>
        <taxon>Paenibacillaceae</taxon>
        <taxon>Paenibacillus</taxon>
    </lineage>
</organism>
<keyword evidence="1" id="KW-0805">Transcription regulation</keyword>
<dbReference type="OrthoDB" id="9784962at2"/>
<dbReference type="PROSITE" id="PS50932">
    <property type="entry name" value="HTH_LACI_2"/>
    <property type="match status" value="1"/>
</dbReference>
<evidence type="ECO:0000256" key="3">
    <source>
        <dbReference type="ARBA" id="ARBA00023163"/>
    </source>
</evidence>
<keyword evidence="3" id="KW-0804">Transcription</keyword>
<evidence type="ECO:0000256" key="1">
    <source>
        <dbReference type="ARBA" id="ARBA00023015"/>
    </source>
</evidence>
<dbReference type="EMBL" id="MYFO01000007">
    <property type="protein sequence ID" value="TFE89251.1"/>
    <property type="molecule type" value="Genomic_DNA"/>
</dbReference>
<dbReference type="PANTHER" id="PTHR30146">
    <property type="entry name" value="LACI-RELATED TRANSCRIPTIONAL REPRESSOR"/>
    <property type="match status" value="1"/>
</dbReference>
<dbReference type="GO" id="GO:0003700">
    <property type="term" value="F:DNA-binding transcription factor activity"/>
    <property type="evidence" value="ECO:0007669"/>
    <property type="project" value="TreeGrafter"/>
</dbReference>
<dbReference type="Proteomes" id="UP000298246">
    <property type="component" value="Unassembled WGS sequence"/>
</dbReference>
<accession>A0A4Y8Q590</accession>
<dbReference type="InterPro" id="IPR000843">
    <property type="entry name" value="HTH_LacI"/>
</dbReference>
<keyword evidence="2" id="KW-0238">DNA-binding</keyword>
<evidence type="ECO:0000313" key="6">
    <source>
        <dbReference type="Proteomes" id="UP000298246"/>
    </source>
</evidence>
<keyword evidence="6" id="KW-1185">Reference proteome</keyword>
<name>A0A4Y8Q590_9BACL</name>
<dbReference type="PANTHER" id="PTHR30146:SF109">
    <property type="entry name" value="HTH-TYPE TRANSCRIPTIONAL REGULATOR GALS"/>
    <property type="match status" value="1"/>
</dbReference>
<dbReference type="Pfam" id="PF13377">
    <property type="entry name" value="Peripla_BP_3"/>
    <property type="match status" value="1"/>
</dbReference>
<feature type="domain" description="HTH lacI-type" evidence="4">
    <location>
        <begin position="3"/>
        <end position="57"/>
    </location>
</feature>
<dbReference type="InterPro" id="IPR028082">
    <property type="entry name" value="Peripla_BP_I"/>
</dbReference>
<gene>
    <name evidence="5" type="ORF">B5M42_07240</name>
</gene>
<dbReference type="PRINTS" id="PR00036">
    <property type="entry name" value="HTHLACI"/>
</dbReference>
<reference evidence="5 6" key="1">
    <citation type="submission" date="2017-03" db="EMBL/GenBank/DDBJ databases">
        <title>Isolation of Levoglucosan Utilizing Bacteria.</title>
        <authorList>
            <person name="Arya A.S."/>
        </authorList>
    </citation>
    <scope>NUCLEOTIDE SEQUENCE [LARGE SCALE GENOMIC DNA]</scope>
    <source>
        <strain evidence="5 6">MEC069</strain>
    </source>
</reference>
<dbReference type="Pfam" id="PF00356">
    <property type="entry name" value="LacI"/>
    <property type="match status" value="1"/>
</dbReference>
<evidence type="ECO:0000256" key="2">
    <source>
        <dbReference type="ARBA" id="ARBA00023125"/>
    </source>
</evidence>
<evidence type="ECO:0000259" key="4">
    <source>
        <dbReference type="PROSITE" id="PS50932"/>
    </source>
</evidence>
<dbReference type="Gene3D" id="1.10.260.40">
    <property type="entry name" value="lambda repressor-like DNA-binding domains"/>
    <property type="match status" value="1"/>
</dbReference>
<dbReference type="SUPFAM" id="SSF47413">
    <property type="entry name" value="lambda repressor-like DNA-binding domains"/>
    <property type="match status" value="1"/>
</dbReference>
<dbReference type="CDD" id="cd01392">
    <property type="entry name" value="HTH_LacI"/>
    <property type="match status" value="1"/>
</dbReference>
<dbReference type="PROSITE" id="PS00356">
    <property type="entry name" value="HTH_LACI_1"/>
    <property type="match status" value="1"/>
</dbReference>
<dbReference type="SMART" id="SM00354">
    <property type="entry name" value="HTH_LACI"/>
    <property type="match status" value="1"/>
</dbReference>
<dbReference type="InterPro" id="IPR010982">
    <property type="entry name" value="Lambda_DNA-bd_dom_sf"/>
</dbReference>
<evidence type="ECO:0000313" key="5">
    <source>
        <dbReference type="EMBL" id="TFE89251.1"/>
    </source>
</evidence>
<sequence>MKTTIKDVAKLANVSISTISRVMNSPEIVAPEKRQRVLEAIEQLRYHPNALARGLIFKKTKTIGVLVPDVSNAYYAEAIRGMEDAAREMGHNIILSNTDKNKKRLGDSLQVMAEKRVDGLIFMSEPVSSEDYELLRATGLPLVLAATHSLEYDIPSIKVNDEQAAYDGAVYLIGQGHRRIAMISGRPADTVAGLPRLQGFLRALRDAGLELDVERCVAYGDYRFEHGYEAMKRLHRSYPELTAVFAMSDEMGLGALSYLHEVGVKIPAEVSVLGFDNTRMASMAIPPLTTVGQPIARIGYGAVQKLLKVLDGEACELRTELAHELVVRDSVIALISQQ</sequence>
<dbReference type="Gene3D" id="3.40.50.2300">
    <property type="match status" value="2"/>
</dbReference>
<dbReference type="CDD" id="cd19975">
    <property type="entry name" value="PBP1_CcpA-like"/>
    <property type="match status" value="1"/>
</dbReference>